<dbReference type="Gene3D" id="3.40.630.30">
    <property type="match status" value="2"/>
</dbReference>
<evidence type="ECO:0000256" key="5">
    <source>
        <dbReference type="ARBA" id="ARBA00023315"/>
    </source>
</evidence>
<evidence type="ECO:0000313" key="7">
    <source>
        <dbReference type="EMBL" id="GGE10576.1"/>
    </source>
</evidence>
<comment type="caution">
    <text evidence="7">The sequence shown here is derived from an EMBL/GenBank/DDBJ whole genome shotgun (WGS) entry which is preliminary data.</text>
</comment>
<dbReference type="InterPro" id="IPR050644">
    <property type="entry name" value="PG_Glycine_Bridge_Synth"/>
</dbReference>
<evidence type="ECO:0000256" key="4">
    <source>
        <dbReference type="ARBA" id="ARBA00022984"/>
    </source>
</evidence>
<dbReference type="PANTHER" id="PTHR36174">
    <property type="entry name" value="LIPID II:GLYCINE GLYCYLTRANSFERASE"/>
    <property type="match status" value="1"/>
</dbReference>
<evidence type="ECO:0000256" key="2">
    <source>
        <dbReference type="ARBA" id="ARBA00022679"/>
    </source>
</evidence>
<organism evidence="7 8">
    <name type="scientific">Psychroflexus salis</name>
    <dbReference type="NCBI Taxonomy" id="1526574"/>
    <lineage>
        <taxon>Bacteria</taxon>
        <taxon>Pseudomonadati</taxon>
        <taxon>Bacteroidota</taxon>
        <taxon>Flavobacteriia</taxon>
        <taxon>Flavobacteriales</taxon>
        <taxon>Flavobacteriaceae</taxon>
        <taxon>Psychroflexus</taxon>
    </lineage>
</organism>
<dbReference type="InterPro" id="IPR016181">
    <property type="entry name" value="Acyl_CoA_acyltransferase"/>
</dbReference>
<dbReference type="PANTHER" id="PTHR36174:SF1">
    <property type="entry name" value="LIPID II:GLYCINE GLYCYLTRANSFERASE"/>
    <property type="match status" value="1"/>
</dbReference>
<reference evidence="7 8" key="1">
    <citation type="journal article" date="2014" name="Int. J. Syst. Evol. Microbiol.">
        <title>Complete genome sequence of Corynebacterium casei LMG S-19264T (=DSM 44701T), isolated from a smear-ripened cheese.</title>
        <authorList>
            <consortium name="US DOE Joint Genome Institute (JGI-PGF)"/>
            <person name="Walter F."/>
            <person name="Albersmeier A."/>
            <person name="Kalinowski J."/>
            <person name="Ruckert C."/>
        </authorList>
    </citation>
    <scope>NUCLEOTIDE SEQUENCE [LARGE SCALE GENOMIC DNA]</scope>
    <source>
        <strain evidence="7 8">CGMCC 1.12925</strain>
    </source>
</reference>
<keyword evidence="5" id="KW-0012">Acyltransferase</keyword>
<proteinExistence type="inferred from homology"/>
<dbReference type="SUPFAM" id="SSF55729">
    <property type="entry name" value="Acyl-CoA N-acyltransferases (Nat)"/>
    <property type="match status" value="2"/>
</dbReference>
<evidence type="ECO:0000256" key="3">
    <source>
        <dbReference type="ARBA" id="ARBA00022960"/>
    </source>
</evidence>
<gene>
    <name evidence="7" type="ORF">GCM10010831_10110</name>
</gene>
<accession>A0A916ZRN0</accession>
<dbReference type="AlphaFoldDB" id="A0A916ZRN0"/>
<dbReference type="GO" id="GO:0009252">
    <property type="term" value="P:peptidoglycan biosynthetic process"/>
    <property type="evidence" value="ECO:0007669"/>
    <property type="project" value="UniProtKB-KW"/>
</dbReference>
<keyword evidence="6" id="KW-0961">Cell wall biogenesis/degradation</keyword>
<dbReference type="Proteomes" id="UP000599688">
    <property type="component" value="Unassembled WGS sequence"/>
</dbReference>
<dbReference type="InterPro" id="IPR003447">
    <property type="entry name" value="FEMABX"/>
</dbReference>
<evidence type="ECO:0000313" key="8">
    <source>
        <dbReference type="Proteomes" id="UP000599688"/>
    </source>
</evidence>
<keyword evidence="2" id="KW-0808">Transferase</keyword>
<comment type="similarity">
    <text evidence="1">Belongs to the FemABX family.</text>
</comment>
<keyword evidence="4" id="KW-0573">Peptidoglycan synthesis</keyword>
<keyword evidence="3" id="KW-0133">Cell shape</keyword>
<evidence type="ECO:0000256" key="1">
    <source>
        <dbReference type="ARBA" id="ARBA00009943"/>
    </source>
</evidence>
<evidence type="ECO:0000256" key="6">
    <source>
        <dbReference type="ARBA" id="ARBA00023316"/>
    </source>
</evidence>
<evidence type="ECO:0008006" key="9">
    <source>
        <dbReference type="Google" id="ProtNLM"/>
    </source>
</evidence>
<sequence length="357" mass="41730">MNIFHTKDKKWFKKWDEFNQSQLLGNHLQDPTWLSSYKAYGFDLDLVLCISDDKEILGGYLAVIARKSIFKFYIIPQGPIVSKEVETDVFKKILNFAIKRSKVLKSTALQVSIPFSNHPKIKDFTFQTDLKNKVPYKFKLGKIFKYVYAGYGMNWVDLEKFNDFEEYLLTLKAQVRRNIRLSYRKNSYTNTFGKNNDFRLSDIYKLIELNASENNYSVKSYSSLKKPFNFLLRKDKLICNYTVLNDKIVSTGFTIDTNNYQVYLFGGTMRLKPDTKAGYSIHSENIKLSISKGYKGYNISMGGSKGVKDFKSKFGAEEIYFVEPDYHIIHNNLLYISFKVADRFLKKYKTKVSKWIS</sequence>
<dbReference type="GO" id="GO:0071555">
    <property type="term" value="P:cell wall organization"/>
    <property type="evidence" value="ECO:0007669"/>
    <property type="project" value="UniProtKB-KW"/>
</dbReference>
<dbReference type="GO" id="GO:0016755">
    <property type="term" value="F:aminoacyltransferase activity"/>
    <property type="evidence" value="ECO:0007669"/>
    <property type="project" value="InterPro"/>
</dbReference>
<dbReference type="PROSITE" id="PS51191">
    <property type="entry name" value="FEMABX"/>
    <property type="match status" value="1"/>
</dbReference>
<dbReference type="EMBL" id="BMGL01000005">
    <property type="protein sequence ID" value="GGE10576.1"/>
    <property type="molecule type" value="Genomic_DNA"/>
</dbReference>
<dbReference type="GO" id="GO:0008360">
    <property type="term" value="P:regulation of cell shape"/>
    <property type="evidence" value="ECO:0007669"/>
    <property type="project" value="UniProtKB-KW"/>
</dbReference>
<protein>
    <recommendedName>
        <fullName evidence="9">FemAB family protein</fullName>
    </recommendedName>
</protein>
<name>A0A916ZRN0_9FLAO</name>
<keyword evidence="8" id="KW-1185">Reference proteome</keyword>
<dbReference type="RefSeq" id="WP_188405719.1">
    <property type="nucleotide sequence ID" value="NZ_BMGL01000005.1"/>
</dbReference>